<dbReference type="RefSeq" id="WP_054291949.1">
    <property type="nucleotide sequence ID" value="NZ_CP012752.1"/>
</dbReference>
<evidence type="ECO:0000256" key="3">
    <source>
        <dbReference type="ARBA" id="ARBA00023015"/>
    </source>
</evidence>
<dbReference type="Pfam" id="PF03861">
    <property type="entry name" value="ANTAR"/>
    <property type="match status" value="1"/>
</dbReference>
<keyword evidence="1" id="KW-0808">Transferase</keyword>
<dbReference type="KEGG" id="kphy:AOZ06_26920"/>
<evidence type="ECO:0000256" key="1">
    <source>
        <dbReference type="ARBA" id="ARBA00022679"/>
    </source>
</evidence>
<evidence type="ECO:0000313" key="6">
    <source>
        <dbReference type="EMBL" id="ALG10045.1"/>
    </source>
</evidence>
<dbReference type="Pfam" id="PF13185">
    <property type="entry name" value="GAF_2"/>
    <property type="match status" value="1"/>
</dbReference>
<keyword evidence="3" id="KW-0805">Transcription regulation</keyword>
<reference evidence="6 7" key="1">
    <citation type="submission" date="2015-07" db="EMBL/GenBank/DDBJ databases">
        <title>Genome sequencing of Kibdelosporangium phytohabitans.</title>
        <authorList>
            <person name="Qin S."/>
            <person name="Xing K."/>
        </authorList>
    </citation>
    <scope>NUCLEOTIDE SEQUENCE [LARGE SCALE GENOMIC DNA]</scope>
    <source>
        <strain evidence="6 7">KLBMP1111</strain>
    </source>
</reference>
<dbReference type="SMART" id="SM01012">
    <property type="entry name" value="ANTAR"/>
    <property type="match status" value="1"/>
</dbReference>
<dbReference type="PROSITE" id="PS50921">
    <property type="entry name" value="ANTAR"/>
    <property type="match status" value="1"/>
</dbReference>
<dbReference type="InterPro" id="IPR005561">
    <property type="entry name" value="ANTAR"/>
</dbReference>
<keyword evidence="7" id="KW-1185">Reference proteome</keyword>
<sequence length="273" mass="29626">MSRTSNSDLSAPDQPGSLHQEIYDLRAALRSRPVIARALGMVQGRYDLDADTAFDLMREGAQRHNLKLSALAGGLLVAKAPAGPDWFPGRVRRAMPALSYVNDKQNNRTAALGSFLDVVLTVMDTGVGDLQLLDPLTGALNLEQHRNLSAEFIDFFATVADDSTPCGTAVRQRCRVIVKDVALDPPLAGTRSGEMVLNEGVRAIQSTPLLVQGGRCVAVVSTHHSAPGHSPTPAQLDQLDRLAAQTALWLDWHQRTIVLDALEYVHTQALRLR</sequence>
<gene>
    <name evidence="6" type="ORF">AOZ06_26920</name>
</gene>
<dbReference type="Gene3D" id="3.30.450.40">
    <property type="match status" value="1"/>
</dbReference>
<protein>
    <recommendedName>
        <fullName evidence="5">ANTAR domain-containing protein</fullName>
    </recommendedName>
</protein>
<dbReference type="GO" id="GO:0003723">
    <property type="term" value="F:RNA binding"/>
    <property type="evidence" value="ECO:0007669"/>
    <property type="project" value="InterPro"/>
</dbReference>
<organism evidence="6 7">
    <name type="scientific">Kibdelosporangium phytohabitans</name>
    <dbReference type="NCBI Taxonomy" id="860235"/>
    <lineage>
        <taxon>Bacteria</taxon>
        <taxon>Bacillati</taxon>
        <taxon>Actinomycetota</taxon>
        <taxon>Actinomycetes</taxon>
        <taxon>Pseudonocardiales</taxon>
        <taxon>Pseudonocardiaceae</taxon>
        <taxon>Kibdelosporangium</taxon>
    </lineage>
</organism>
<dbReference type="SUPFAM" id="SSF52172">
    <property type="entry name" value="CheY-like"/>
    <property type="match status" value="1"/>
</dbReference>
<proteinExistence type="predicted"/>
<dbReference type="GO" id="GO:0016301">
    <property type="term" value="F:kinase activity"/>
    <property type="evidence" value="ECO:0007669"/>
    <property type="project" value="UniProtKB-KW"/>
</dbReference>
<dbReference type="SUPFAM" id="SSF55781">
    <property type="entry name" value="GAF domain-like"/>
    <property type="match status" value="1"/>
</dbReference>
<dbReference type="STRING" id="860235.AOZ06_26920"/>
<evidence type="ECO:0000256" key="2">
    <source>
        <dbReference type="ARBA" id="ARBA00022777"/>
    </source>
</evidence>
<evidence type="ECO:0000313" key="7">
    <source>
        <dbReference type="Proteomes" id="UP000063699"/>
    </source>
</evidence>
<dbReference type="Proteomes" id="UP000063699">
    <property type="component" value="Chromosome"/>
</dbReference>
<dbReference type="InterPro" id="IPR029016">
    <property type="entry name" value="GAF-like_dom_sf"/>
</dbReference>
<dbReference type="InterPro" id="IPR003018">
    <property type="entry name" value="GAF"/>
</dbReference>
<keyword evidence="2" id="KW-0418">Kinase</keyword>
<name>A0A0N9I323_9PSEU</name>
<dbReference type="AlphaFoldDB" id="A0A0N9I323"/>
<feature type="domain" description="ANTAR" evidence="5">
    <location>
        <begin position="15"/>
        <end position="76"/>
    </location>
</feature>
<dbReference type="InterPro" id="IPR036388">
    <property type="entry name" value="WH-like_DNA-bd_sf"/>
</dbReference>
<evidence type="ECO:0000256" key="4">
    <source>
        <dbReference type="ARBA" id="ARBA00023163"/>
    </source>
</evidence>
<dbReference type="InterPro" id="IPR011006">
    <property type="entry name" value="CheY-like_superfamily"/>
</dbReference>
<dbReference type="Gene3D" id="1.10.10.10">
    <property type="entry name" value="Winged helix-like DNA-binding domain superfamily/Winged helix DNA-binding domain"/>
    <property type="match status" value="1"/>
</dbReference>
<dbReference type="EMBL" id="CP012752">
    <property type="protein sequence ID" value="ALG10045.1"/>
    <property type="molecule type" value="Genomic_DNA"/>
</dbReference>
<accession>A0A0N9I323</accession>
<evidence type="ECO:0000259" key="5">
    <source>
        <dbReference type="PROSITE" id="PS50921"/>
    </source>
</evidence>
<keyword evidence="4" id="KW-0804">Transcription</keyword>